<name>A0A7V9A7H5_9BACT</name>
<dbReference type="EMBL" id="JABRWO010000006">
    <property type="protein sequence ID" value="MBA2115415.1"/>
    <property type="molecule type" value="Genomic_DNA"/>
</dbReference>
<dbReference type="AlphaFoldDB" id="A0A7V9A7H5"/>
<dbReference type="InterPro" id="IPR011761">
    <property type="entry name" value="ATP-grasp"/>
</dbReference>
<dbReference type="InterPro" id="IPR013815">
    <property type="entry name" value="ATP_grasp_subdomain_1"/>
</dbReference>
<evidence type="ECO:0000313" key="3">
    <source>
        <dbReference type="EMBL" id="MBA2115415.1"/>
    </source>
</evidence>
<comment type="caution">
    <text evidence="3">The sequence shown here is derived from an EMBL/GenBank/DDBJ whole genome shotgun (WGS) entry which is preliminary data.</text>
</comment>
<dbReference type="GO" id="GO:0008716">
    <property type="term" value="F:D-alanine-D-alanine ligase activity"/>
    <property type="evidence" value="ECO:0007669"/>
    <property type="project" value="TreeGrafter"/>
</dbReference>
<protein>
    <recommendedName>
        <fullName evidence="2">ATP-grasp domain-containing protein</fullName>
    </recommendedName>
</protein>
<dbReference type="PANTHER" id="PTHR23132:SF23">
    <property type="entry name" value="D-ALANINE--D-ALANINE LIGASE B"/>
    <property type="match status" value="1"/>
</dbReference>
<evidence type="ECO:0000256" key="1">
    <source>
        <dbReference type="PROSITE-ProRule" id="PRU00409"/>
    </source>
</evidence>
<dbReference type="PROSITE" id="PS50975">
    <property type="entry name" value="ATP_GRASP"/>
    <property type="match status" value="1"/>
</dbReference>
<dbReference type="Gene3D" id="3.30.470.20">
    <property type="entry name" value="ATP-grasp fold, B domain"/>
    <property type="match status" value="1"/>
</dbReference>
<evidence type="ECO:0000259" key="2">
    <source>
        <dbReference type="PROSITE" id="PS50975"/>
    </source>
</evidence>
<evidence type="ECO:0000313" key="4">
    <source>
        <dbReference type="Proteomes" id="UP000551616"/>
    </source>
</evidence>
<organism evidence="3 4">
    <name type="scientific">Bremerella alba</name>
    <dbReference type="NCBI Taxonomy" id="980252"/>
    <lineage>
        <taxon>Bacteria</taxon>
        <taxon>Pseudomonadati</taxon>
        <taxon>Planctomycetota</taxon>
        <taxon>Planctomycetia</taxon>
        <taxon>Pirellulales</taxon>
        <taxon>Pirellulaceae</taxon>
        <taxon>Bremerella</taxon>
    </lineage>
</organism>
<keyword evidence="1" id="KW-0067">ATP-binding</keyword>
<dbReference type="Pfam" id="PF02786">
    <property type="entry name" value="CPSase_L_D2"/>
    <property type="match status" value="1"/>
</dbReference>
<accession>A0A7V9A7H5</accession>
<dbReference type="PROSITE" id="PS00867">
    <property type="entry name" value="CPSASE_2"/>
    <property type="match status" value="1"/>
</dbReference>
<dbReference type="GO" id="GO:0005524">
    <property type="term" value="F:ATP binding"/>
    <property type="evidence" value="ECO:0007669"/>
    <property type="project" value="UniProtKB-UniRule"/>
</dbReference>
<dbReference type="RefSeq" id="WP_207396832.1">
    <property type="nucleotide sequence ID" value="NZ_JABRWO010000006.1"/>
</dbReference>
<dbReference type="GO" id="GO:0046872">
    <property type="term" value="F:metal ion binding"/>
    <property type="evidence" value="ECO:0007669"/>
    <property type="project" value="InterPro"/>
</dbReference>
<dbReference type="Proteomes" id="UP000551616">
    <property type="component" value="Unassembled WGS sequence"/>
</dbReference>
<dbReference type="InterPro" id="IPR005479">
    <property type="entry name" value="CPAse_ATP-bd"/>
</dbReference>
<dbReference type="SUPFAM" id="SSF56059">
    <property type="entry name" value="Glutathione synthetase ATP-binding domain-like"/>
    <property type="match status" value="1"/>
</dbReference>
<reference evidence="3 4" key="1">
    <citation type="submission" date="2020-05" db="EMBL/GenBank/DDBJ databases">
        <title>Bremerella alba sp. nov., a novel planctomycete isolated from the surface of the macroalga Fucus spiralis.</title>
        <authorList>
            <person name="Godinho O."/>
            <person name="Botelho R."/>
            <person name="Albuquerque L."/>
            <person name="Wiegand S."/>
            <person name="Da Costa M.S."/>
            <person name="Lobo-Da-Cunha A."/>
            <person name="Jogler C."/>
            <person name="Lage O.M."/>
        </authorList>
    </citation>
    <scope>NUCLEOTIDE SEQUENCE [LARGE SCALE GENOMIC DNA]</scope>
    <source>
        <strain evidence="3 4">FF15</strain>
    </source>
</reference>
<gene>
    <name evidence="3" type="ORF">HOV93_25960</name>
</gene>
<sequence length="411" mass="46740">MSVVPPTVSKEISPAETPYSISERPPVIVIGGGANALSIARSLGRAGIQVWALNYDYSPVRYSRFAQWLSLAGKSQGKSAWADFLLGSSSDHLKGSVIIPASDDALELLIEHYTKLKRRFRLDLFVPDAHASMLNKLKTYQAATRCGVPTPKFWLVDSISSVTKLREELVFPLLVKPLYSHRFVATFGVKFLVAENFEQLMSAWEKLDEEHEVMLVEKIPGPDGQLCSYYTYIDDNGKHLFQFTKRIIRRFPPEMGVACRHVTDHIPELVEPATKLFAEVGLRGLANVEFKLDPRDGMLKLIECNARITAANILLDRCGYDLAYFLYQRVCEGDTPRFRDYQDDVYLWNPVDDLRAFLQLRSRGELSLGDWISSISKTNVTLQIFHWSDPLPSWMNTWHRLCRALTRKVHG</sequence>
<feature type="domain" description="ATP-grasp" evidence="2">
    <location>
        <begin position="140"/>
        <end position="331"/>
    </location>
</feature>
<dbReference type="Gene3D" id="3.30.1490.20">
    <property type="entry name" value="ATP-grasp fold, A domain"/>
    <property type="match status" value="1"/>
</dbReference>
<proteinExistence type="predicted"/>
<keyword evidence="4" id="KW-1185">Reference proteome</keyword>
<dbReference type="PANTHER" id="PTHR23132">
    <property type="entry name" value="D-ALANINE--D-ALANINE LIGASE"/>
    <property type="match status" value="1"/>
</dbReference>
<keyword evidence="1" id="KW-0547">Nucleotide-binding</keyword>